<dbReference type="OrthoDB" id="153031at2"/>
<dbReference type="AlphaFoldDB" id="A0A0K1JJN8"/>
<keyword evidence="3" id="KW-1185">Reference proteome</keyword>
<organism evidence="2 3">
    <name type="scientific">Luteipulveratus mongoliensis</name>
    <dbReference type="NCBI Taxonomy" id="571913"/>
    <lineage>
        <taxon>Bacteria</taxon>
        <taxon>Bacillati</taxon>
        <taxon>Actinomycetota</taxon>
        <taxon>Actinomycetes</taxon>
        <taxon>Micrococcales</taxon>
        <taxon>Dermacoccaceae</taxon>
        <taxon>Luteipulveratus</taxon>
    </lineage>
</organism>
<reference evidence="2 3" key="1">
    <citation type="submission" date="2015-03" db="EMBL/GenBank/DDBJ databases">
        <title>Luteipulveratus halotolerans sp. nov., a novel actinobacterium (Dermacoccaceae) from Sarawak, Malaysia.</title>
        <authorList>
            <person name="Juboi H."/>
            <person name="Basik A."/>
            <person name="Shamsul S.S."/>
            <person name="Arnold P."/>
            <person name="Schmitt E.K."/>
            <person name="Sanglier J.-J."/>
            <person name="Yeo T."/>
        </authorList>
    </citation>
    <scope>NUCLEOTIDE SEQUENCE [LARGE SCALE GENOMIC DNA]</scope>
    <source>
        <strain evidence="2 3">MN07-A0370</strain>
    </source>
</reference>
<gene>
    <name evidence="2" type="ORF">VV02_14430</name>
</gene>
<dbReference type="Pfam" id="PF11271">
    <property type="entry name" value="PorA"/>
    <property type="match status" value="1"/>
</dbReference>
<dbReference type="Proteomes" id="UP000066480">
    <property type="component" value="Chromosome"/>
</dbReference>
<name>A0A0K1JJN8_9MICO</name>
<dbReference type="InterPro" id="IPR021424">
    <property type="entry name" value="PorA"/>
</dbReference>
<dbReference type="KEGG" id="lmoi:VV02_14430"/>
<dbReference type="EMBL" id="CP011112">
    <property type="protein sequence ID" value="AKU16785.1"/>
    <property type="molecule type" value="Genomic_DNA"/>
</dbReference>
<evidence type="ECO:0008006" key="4">
    <source>
        <dbReference type="Google" id="ProtNLM"/>
    </source>
</evidence>
<keyword evidence="1" id="KW-0812">Transmembrane</keyword>
<sequence length="338" mass="36951">MRKAAVVIGLGAFFLTMALLLKFYAYGKLAVIPLDQNTQQIARDQGAKFFDADNVKAGSGPIETKLTVIADKDASKKASEATDKNVVVINFGRSTDNNGEAPPMEVFRDTLAVDRHTGEAVRWSGDRIDGKPGQHHGLTIKFPFQTDKKTYQFWDNRTHKAVPVAYSGSDTIKGLKVYKFHDTEPKTFYQDQEVPRGIFGQPDTGGVVAKRYYTNDRTIWVEPETGVIIKVQEKRHDTIEIPGAEPVNAITTTSTFDDKTVTKNVDDYKSKATLLKILRFWAPLGLGILGVLAILGGLAISATGGRRGAAREDEQGFAGVDEVLGSRRADRSTGGQAT</sequence>
<proteinExistence type="predicted"/>
<keyword evidence="1" id="KW-1133">Transmembrane helix</keyword>
<evidence type="ECO:0000313" key="2">
    <source>
        <dbReference type="EMBL" id="AKU16785.1"/>
    </source>
</evidence>
<accession>A0A0K1JJN8</accession>
<evidence type="ECO:0000256" key="1">
    <source>
        <dbReference type="SAM" id="Phobius"/>
    </source>
</evidence>
<feature type="transmembrane region" description="Helical" evidence="1">
    <location>
        <begin position="280"/>
        <end position="302"/>
    </location>
</feature>
<evidence type="ECO:0000313" key="3">
    <source>
        <dbReference type="Proteomes" id="UP000066480"/>
    </source>
</evidence>
<keyword evidence="1" id="KW-0472">Membrane</keyword>
<dbReference type="STRING" id="571913.VV02_14430"/>
<dbReference type="RefSeq" id="WP_052592492.1">
    <property type="nucleotide sequence ID" value="NZ_CP011112.1"/>
</dbReference>
<protein>
    <recommendedName>
        <fullName evidence="4">DUF3068 domain-containing protein</fullName>
    </recommendedName>
</protein>